<keyword evidence="1" id="KW-0812">Transmembrane</keyword>
<sequence>MSRNVGFIDRLVRIAAGVLLILLAFGEVIGPWGYIGIVPLLTGAAGICPAYGLLGISTCPHGDKTGTPT</sequence>
<evidence type="ECO:0000313" key="3">
    <source>
        <dbReference type="EMBL" id="GAA4354480.1"/>
    </source>
</evidence>
<name>A0ABP8I9X2_9BURK</name>
<feature type="domain" description="Inner membrane protein YgaP-like transmembrane" evidence="2">
    <location>
        <begin position="1"/>
        <end position="60"/>
    </location>
</feature>
<protein>
    <submittedName>
        <fullName evidence="3">DUF2892 domain-containing protein</fullName>
    </submittedName>
</protein>
<dbReference type="RefSeq" id="WP_345540859.1">
    <property type="nucleotide sequence ID" value="NZ_BAABGJ010000080.1"/>
</dbReference>
<keyword evidence="1" id="KW-1133">Transmembrane helix</keyword>
<evidence type="ECO:0000259" key="2">
    <source>
        <dbReference type="Pfam" id="PF11127"/>
    </source>
</evidence>
<keyword evidence="1" id="KW-0472">Membrane</keyword>
<evidence type="ECO:0000313" key="4">
    <source>
        <dbReference type="Proteomes" id="UP001500975"/>
    </source>
</evidence>
<evidence type="ECO:0000256" key="1">
    <source>
        <dbReference type="SAM" id="Phobius"/>
    </source>
</evidence>
<dbReference type="Proteomes" id="UP001500975">
    <property type="component" value="Unassembled WGS sequence"/>
</dbReference>
<comment type="caution">
    <text evidence="3">The sequence shown here is derived from an EMBL/GenBank/DDBJ whole genome shotgun (WGS) entry which is preliminary data.</text>
</comment>
<gene>
    <name evidence="3" type="ORF">GCM10023165_45730</name>
</gene>
<feature type="transmembrane region" description="Helical" evidence="1">
    <location>
        <begin position="32"/>
        <end position="54"/>
    </location>
</feature>
<dbReference type="InterPro" id="IPR021309">
    <property type="entry name" value="YgaP-like_TM"/>
</dbReference>
<keyword evidence="4" id="KW-1185">Reference proteome</keyword>
<accession>A0ABP8I9X2</accession>
<feature type="transmembrane region" description="Helical" evidence="1">
    <location>
        <begin position="7"/>
        <end position="26"/>
    </location>
</feature>
<reference evidence="4" key="1">
    <citation type="journal article" date="2019" name="Int. J. Syst. Evol. Microbiol.">
        <title>The Global Catalogue of Microorganisms (GCM) 10K type strain sequencing project: providing services to taxonomists for standard genome sequencing and annotation.</title>
        <authorList>
            <consortium name="The Broad Institute Genomics Platform"/>
            <consortium name="The Broad Institute Genome Sequencing Center for Infectious Disease"/>
            <person name="Wu L."/>
            <person name="Ma J."/>
        </authorList>
    </citation>
    <scope>NUCLEOTIDE SEQUENCE [LARGE SCALE GENOMIC DNA]</scope>
    <source>
        <strain evidence="4">JCM 17804</strain>
    </source>
</reference>
<dbReference type="EMBL" id="BAABGJ010000080">
    <property type="protein sequence ID" value="GAA4354480.1"/>
    <property type="molecule type" value="Genomic_DNA"/>
</dbReference>
<organism evidence="3 4">
    <name type="scientific">Variovorax defluvii</name>
    <dbReference type="NCBI Taxonomy" id="913761"/>
    <lineage>
        <taxon>Bacteria</taxon>
        <taxon>Pseudomonadati</taxon>
        <taxon>Pseudomonadota</taxon>
        <taxon>Betaproteobacteria</taxon>
        <taxon>Burkholderiales</taxon>
        <taxon>Comamonadaceae</taxon>
        <taxon>Variovorax</taxon>
    </lineage>
</organism>
<proteinExistence type="predicted"/>
<dbReference type="Pfam" id="PF11127">
    <property type="entry name" value="YgaP-like_TM"/>
    <property type="match status" value="1"/>
</dbReference>